<dbReference type="CDD" id="cd12416">
    <property type="entry name" value="RRM4_RBM28_like"/>
    <property type="match status" value="1"/>
</dbReference>
<feature type="compositionally biased region" description="Basic and acidic residues" evidence="6">
    <location>
        <begin position="8"/>
        <end position="32"/>
    </location>
</feature>
<evidence type="ECO:0000259" key="7">
    <source>
        <dbReference type="PROSITE" id="PS50102"/>
    </source>
</evidence>
<dbReference type="SMART" id="SM00360">
    <property type="entry name" value="RRM"/>
    <property type="match status" value="3"/>
</dbReference>
<sequence length="617" mass="69899">MVGFQRGAQHDDGDRKKKPFFKDRKRTQDGKPQRYGYIDEPVMETTSNKKIKFSDSDEEEDGQTGEIKSELPSGRPQQTFKKNFDKDAHRKPWRLIIRNLPFDTKTEDLQNECSKHGPFTQIVLPKCKNPKFPDSCAGFAFIQFKERDSAQKFREFFNSNTFKNRSVAVDFALDKDTYETTAHKEKTALQNKVKEEQDEKPDVKPVKTDDDDEAEDEIDEDAEDTDDDDQASYEELSDSDDEDGMSPKKGKKPFVRAADKAVEEGRVVFVRNLPFATDDEAVKKQMAEFGEVKLALICKFADSGHSKGTAFIHFSTKEEADACLAAVMRGSIEVDGRTLTGYKAVPREEAARLEKEHLTKAPKDKRNLHLLRAGWIREGTSAAAGMSEEDAKKRAQLARDAKKKLENLHYFVSATRLAVHNLPFKLADKELRKICLESAGRPEAIIRECRIWKDMDKQDAKGNFKSRGFGFVDFAEHVDALACIKALNNNANTFTDQRRPIVEFCVENLQALKIKEKRKLNKQGIKVTGKELQEQVKKQVEVTKKIFSKGGQKPIPKFLGPKIRHRDQGAKKSKKSKPSAKSAKKPEAEKSSDKQPKSGGARKKNNKKEVAKYLALS</sequence>
<reference evidence="8" key="1">
    <citation type="submission" date="2023-06" db="EMBL/GenBank/DDBJ databases">
        <authorList>
            <person name="Delattre M."/>
        </authorList>
    </citation>
    <scope>NUCLEOTIDE SEQUENCE</scope>
    <source>
        <strain evidence="8">AF72</strain>
    </source>
</reference>
<dbReference type="InterPro" id="IPR000504">
    <property type="entry name" value="RRM_dom"/>
</dbReference>
<feature type="domain" description="RRM" evidence="7">
    <location>
        <begin position="266"/>
        <end position="352"/>
    </location>
</feature>
<evidence type="ECO:0000313" key="8">
    <source>
        <dbReference type="EMBL" id="CAJ0586660.1"/>
    </source>
</evidence>
<dbReference type="GO" id="GO:0003729">
    <property type="term" value="F:mRNA binding"/>
    <property type="evidence" value="ECO:0007669"/>
    <property type="project" value="TreeGrafter"/>
</dbReference>
<feature type="region of interest" description="Disordered" evidence="6">
    <location>
        <begin position="552"/>
        <end position="617"/>
    </location>
</feature>
<dbReference type="PROSITE" id="PS50102">
    <property type="entry name" value="RRM"/>
    <property type="match status" value="3"/>
</dbReference>
<dbReference type="InterPro" id="IPR051945">
    <property type="entry name" value="RRM_MRD1_RNA_proc_ribogen"/>
</dbReference>
<accession>A0AA36DHV3</accession>
<dbReference type="Pfam" id="PF00076">
    <property type="entry name" value="RRM_1"/>
    <property type="match status" value="3"/>
</dbReference>
<evidence type="ECO:0000313" key="9">
    <source>
        <dbReference type="Proteomes" id="UP001177023"/>
    </source>
</evidence>
<dbReference type="PANTHER" id="PTHR48039:SF5">
    <property type="entry name" value="RNA-BINDING PROTEIN 28"/>
    <property type="match status" value="1"/>
</dbReference>
<feature type="compositionally biased region" description="Basic and acidic residues" evidence="6">
    <location>
        <begin position="584"/>
        <end position="596"/>
    </location>
</feature>
<feature type="compositionally biased region" description="Basic and acidic residues" evidence="6">
    <location>
        <begin position="184"/>
        <end position="208"/>
    </location>
</feature>
<dbReference type="Proteomes" id="UP001177023">
    <property type="component" value="Unassembled WGS sequence"/>
</dbReference>
<feature type="compositionally biased region" description="Acidic residues" evidence="6">
    <location>
        <begin position="209"/>
        <end position="244"/>
    </location>
</feature>
<dbReference type="InterPro" id="IPR035979">
    <property type="entry name" value="RBD_domain_sf"/>
</dbReference>
<dbReference type="FunFam" id="3.30.70.330:FF:000182">
    <property type="entry name" value="RNA-binding motif protein 28"/>
    <property type="match status" value="1"/>
</dbReference>
<evidence type="ECO:0000256" key="1">
    <source>
        <dbReference type="ARBA" id="ARBA00004123"/>
    </source>
</evidence>
<proteinExistence type="predicted"/>
<feature type="region of interest" description="Disordered" evidence="6">
    <location>
        <begin position="184"/>
        <end position="252"/>
    </location>
</feature>
<organism evidence="8 9">
    <name type="scientific">Mesorhabditis spiculigera</name>
    <dbReference type="NCBI Taxonomy" id="96644"/>
    <lineage>
        <taxon>Eukaryota</taxon>
        <taxon>Metazoa</taxon>
        <taxon>Ecdysozoa</taxon>
        <taxon>Nematoda</taxon>
        <taxon>Chromadorea</taxon>
        <taxon>Rhabditida</taxon>
        <taxon>Rhabditina</taxon>
        <taxon>Rhabditomorpha</taxon>
        <taxon>Rhabditoidea</taxon>
        <taxon>Rhabditidae</taxon>
        <taxon>Mesorhabditinae</taxon>
        <taxon>Mesorhabditis</taxon>
    </lineage>
</organism>
<name>A0AA36DHV3_9BILA</name>
<feature type="non-terminal residue" evidence="8">
    <location>
        <position position="1"/>
    </location>
</feature>
<evidence type="ECO:0000256" key="3">
    <source>
        <dbReference type="ARBA" id="ARBA00022884"/>
    </source>
</evidence>
<dbReference type="PANTHER" id="PTHR48039">
    <property type="entry name" value="RNA-BINDING MOTIF PROTEIN 14B"/>
    <property type="match status" value="1"/>
</dbReference>
<keyword evidence="2" id="KW-0677">Repeat</keyword>
<keyword evidence="9" id="KW-1185">Reference proteome</keyword>
<keyword evidence="3 5" id="KW-0694">RNA-binding</keyword>
<feature type="region of interest" description="Disordered" evidence="6">
    <location>
        <begin position="1"/>
        <end position="87"/>
    </location>
</feature>
<gene>
    <name evidence="8" type="ORF">MSPICULIGERA_LOCUS24652</name>
</gene>
<evidence type="ECO:0000256" key="4">
    <source>
        <dbReference type="ARBA" id="ARBA00023242"/>
    </source>
</evidence>
<comment type="subcellular location">
    <subcellularLocation>
        <location evidence="1">Nucleus</location>
    </subcellularLocation>
</comment>
<keyword evidence="4" id="KW-0539">Nucleus</keyword>
<protein>
    <recommendedName>
        <fullName evidence="7">RRM domain-containing protein</fullName>
    </recommendedName>
</protein>
<feature type="domain" description="RRM" evidence="7">
    <location>
        <begin position="415"/>
        <end position="507"/>
    </location>
</feature>
<comment type="caution">
    <text evidence="8">The sequence shown here is derived from an EMBL/GenBank/DDBJ whole genome shotgun (WGS) entry which is preliminary data.</text>
</comment>
<evidence type="ECO:0000256" key="5">
    <source>
        <dbReference type="PROSITE-ProRule" id="PRU00176"/>
    </source>
</evidence>
<evidence type="ECO:0000256" key="2">
    <source>
        <dbReference type="ARBA" id="ARBA00022737"/>
    </source>
</evidence>
<dbReference type="SUPFAM" id="SSF54928">
    <property type="entry name" value="RNA-binding domain, RBD"/>
    <property type="match status" value="2"/>
</dbReference>
<dbReference type="EMBL" id="CATQJA010002709">
    <property type="protein sequence ID" value="CAJ0586660.1"/>
    <property type="molecule type" value="Genomic_DNA"/>
</dbReference>
<dbReference type="InterPro" id="IPR012677">
    <property type="entry name" value="Nucleotide-bd_a/b_plait_sf"/>
</dbReference>
<dbReference type="Gene3D" id="3.30.70.330">
    <property type="match status" value="3"/>
</dbReference>
<dbReference type="AlphaFoldDB" id="A0AA36DHV3"/>
<evidence type="ECO:0000256" key="6">
    <source>
        <dbReference type="SAM" id="MobiDB-lite"/>
    </source>
</evidence>
<feature type="domain" description="RRM" evidence="7">
    <location>
        <begin position="93"/>
        <end position="174"/>
    </location>
</feature>
<dbReference type="GO" id="GO:0005730">
    <property type="term" value="C:nucleolus"/>
    <property type="evidence" value="ECO:0007669"/>
    <property type="project" value="TreeGrafter"/>
</dbReference>
<dbReference type="CDD" id="cd12415">
    <property type="entry name" value="RRM3_RBM28_like"/>
    <property type="match status" value="1"/>
</dbReference>